<reference evidence="7 8" key="1">
    <citation type="submission" date="2016-10" db="EMBL/GenBank/DDBJ databases">
        <authorList>
            <person name="de Groot N.N."/>
        </authorList>
    </citation>
    <scope>NUCLEOTIDE SEQUENCE [LARGE SCALE GENOMIC DNA]</scope>
    <source>
        <strain evidence="7 8">CPCC 202699</strain>
    </source>
</reference>
<keyword evidence="5 6" id="KW-0472">Membrane</keyword>
<dbReference type="Proteomes" id="UP000199515">
    <property type="component" value="Unassembled WGS sequence"/>
</dbReference>
<accession>A0A1H3PGW3</accession>
<keyword evidence="3 6" id="KW-0812">Transmembrane</keyword>
<name>A0A1H3PGW3_9PSEU</name>
<dbReference type="InterPro" id="IPR000537">
    <property type="entry name" value="UbiA_prenyltransferase"/>
</dbReference>
<dbReference type="PANTHER" id="PTHR13929">
    <property type="entry name" value="1,4-DIHYDROXY-2-NAPHTHOATE OCTAPRENYLTRANSFERASE"/>
    <property type="match status" value="1"/>
</dbReference>
<gene>
    <name evidence="7" type="ORF">SAMN05421504_108205</name>
</gene>
<dbReference type="GO" id="GO:0016020">
    <property type="term" value="C:membrane"/>
    <property type="evidence" value="ECO:0007669"/>
    <property type="project" value="UniProtKB-SubCell"/>
</dbReference>
<dbReference type="InterPro" id="IPR026046">
    <property type="entry name" value="UBIAD1"/>
</dbReference>
<evidence type="ECO:0000256" key="1">
    <source>
        <dbReference type="ARBA" id="ARBA00004141"/>
    </source>
</evidence>
<evidence type="ECO:0000313" key="7">
    <source>
        <dbReference type="EMBL" id="SDZ00218.1"/>
    </source>
</evidence>
<evidence type="ECO:0000256" key="5">
    <source>
        <dbReference type="ARBA" id="ARBA00023136"/>
    </source>
</evidence>
<dbReference type="EMBL" id="FNON01000008">
    <property type="protein sequence ID" value="SDZ00218.1"/>
    <property type="molecule type" value="Genomic_DNA"/>
</dbReference>
<feature type="transmembrane region" description="Helical" evidence="6">
    <location>
        <begin position="191"/>
        <end position="209"/>
    </location>
</feature>
<evidence type="ECO:0000256" key="6">
    <source>
        <dbReference type="SAM" id="Phobius"/>
    </source>
</evidence>
<proteinExistence type="predicted"/>
<evidence type="ECO:0000313" key="8">
    <source>
        <dbReference type="Proteomes" id="UP000199515"/>
    </source>
</evidence>
<dbReference type="PANTHER" id="PTHR13929:SF0">
    <property type="entry name" value="UBIA PRENYLTRANSFERASE DOMAIN-CONTAINING PROTEIN 1"/>
    <property type="match status" value="1"/>
</dbReference>
<feature type="transmembrane region" description="Helical" evidence="6">
    <location>
        <begin position="293"/>
        <end position="311"/>
    </location>
</feature>
<dbReference type="AlphaFoldDB" id="A0A1H3PGW3"/>
<dbReference type="GO" id="GO:0042371">
    <property type="term" value="P:vitamin K biosynthetic process"/>
    <property type="evidence" value="ECO:0007669"/>
    <property type="project" value="TreeGrafter"/>
</dbReference>
<dbReference type="STRING" id="589385.SAMN05421504_108205"/>
<dbReference type="GO" id="GO:0009234">
    <property type="term" value="P:menaquinone biosynthetic process"/>
    <property type="evidence" value="ECO:0007669"/>
    <property type="project" value="TreeGrafter"/>
</dbReference>
<feature type="transmembrane region" description="Helical" evidence="6">
    <location>
        <begin position="111"/>
        <end position="129"/>
    </location>
</feature>
<dbReference type="RefSeq" id="WP_091295600.1">
    <property type="nucleotide sequence ID" value="NZ_FNON01000008.1"/>
</dbReference>
<feature type="transmembrane region" description="Helical" evidence="6">
    <location>
        <begin position="246"/>
        <end position="272"/>
    </location>
</feature>
<evidence type="ECO:0000256" key="2">
    <source>
        <dbReference type="ARBA" id="ARBA00022679"/>
    </source>
</evidence>
<feature type="transmembrane region" description="Helical" evidence="6">
    <location>
        <begin position="136"/>
        <end position="154"/>
    </location>
</feature>
<keyword evidence="4 6" id="KW-1133">Transmembrane helix</keyword>
<dbReference type="GO" id="GO:0004659">
    <property type="term" value="F:prenyltransferase activity"/>
    <property type="evidence" value="ECO:0007669"/>
    <property type="project" value="InterPro"/>
</dbReference>
<dbReference type="Pfam" id="PF01040">
    <property type="entry name" value="UbiA"/>
    <property type="match status" value="1"/>
</dbReference>
<evidence type="ECO:0000256" key="3">
    <source>
        <dbReference type="ARBA" id="ARBA00022692"/>
    </source>
</evidence>
<sequence>MTVVGEAPAISAGQRVQAFARLGKVKLFEIWLGPVLAWSLVIGAGLVDVKSGVLCALFFGALATGMWATHAFDDITGFKDGSDVRTYAPERKRSQVKPLVHGHLSVKQAQVFAYTTAAVAIGCVVAFCAVTAFRPWWLFVGGLAVIVFGAQYSAGINFSYRFIAGGETLTGVTLAASVILPYAAALQRVDWVAVVQGVLFGTWLVQVLICSNSADAEDDRQVGRRTVAARTSVQGNKIFVASVFGFTWALAIVAVATGVMTFWAIPALLPAWALQAYVLRNGMRGQWRNRRNYGFQALRLAIAGLVIVNVLT</sequence>
<feature type="transmembrane region" description="Helical" evidence="6">
    <location>
        <begin position="54"/>
        <end position="72"/>
    </location>
</feature>
<keyword evidence="8" id="KW-1185">Reference proteome</keyword>
<feature type="transmembrane region" description="Helical" evidence="6">
    <location>
        <begin position="30"/>
        <end position="47"/>
    </location>
</feature>
<keyword evidence="2 7" id="KW-0808">Transferase</keyword>
<organism evidence="7 8">
    <name type="scientific">Amycolatopsis xylanica</name>
    <dbReference type="NCBI Taxonomy" id="589385"/>
    <lineage>
        <taxon>Bacteria</taxon>
        <taxon>Bacillati</taxon>
        <taxon>Actinomycetota</taxon>
        <taxon>Actinomycetes</taxon>
        <taxon>Pseudonocardiales</taxon>
        <taxon>Pseudonocardiaceae</taxon>
        <taxon>Amycolatopsis</taxon>
    </lineage>
</organism>
<evidence type="ECO:0000256" key="4">
    <source>
        <dbReference type="ARBA" id="ARBA00022989"/>
    </source>
</evidence>
<comment type="subcellular location">
    <subcellularLocation>
        <location evidence="1">Membrane</location>
        <topology evidence="1">Multi-pass membrane protein</topology>
    </subcellularLocation>
</comment>
<dbReference type="OrthoDB" id="4545177at2"/>
<protein>
    <submittedName>
        <fullName evidence="7">1,4-dihydroxy-2-naphthoate octaprenyltransferase</fullName>
    </submittedName>
</protein>